<sequence length="525" mass="59756">MRPFYSSQIRPSAMNSCFPPLAALTLKDKRRNSAYLETTGNQTSGKPNVIQDMEMFYIKQIAHNLKDYELEQKMEFEMKMREGTTRLLAACKHQTQSLQAAKSLLTSNERMTAYIAELHRKSREPPQIGWNGGKARVSLSDLRLPLMWRDTDHFKNKGDYRRFAVFCLAKIGTQLYDTSLMFPVDRSMTDVTFNDVLLFENVGPDFKVDLEVYAHVLRDDFSIASTPRKIKNTLHSSISRTVGKKLAATLRDELNSGKIGPNFELMASAKLTLEEVDDRVHTHDMKIESTPENRNNQLPLFGHFCCRLAAQPQCISSPVYSGCVRPRNESCSSWARLQAFELSIWSTAEEAKSQPPRNSFRVDKNTVIRALKTNNEIEISNESEKRTVSFIFSVENGEEKGNWLKYLVQHTKEHYKWKKAAENVMEVQLLETNRHSFVKPERQGSLYDETPLLESFDKNSRDKNRPSVMDMFSNGGQVSTSSLSSCSSASSMSHNLRSNSSSSSSSTVSSSGTQKRLHWPFSKKM</sequence>
<dbReference type="AlphaFoldDB" id="A0A6G0T6C9"/>
<dbReference type="GO" id="GO:0000281">
    <property type="term" value="P:mitotic cytokinesis"/>
    <property type="evidence" value="ECO:0007669"/>
    <property type="project" value="TreeGrafter"/>
</dbReference>
<comment type="caution">
    <text evidence="3">The sequence shown here is derived from an EMBL/GenBank/DDBJ whole genome shotgun (WGS) entry which is preliminary data.</text>
</comment>
<evidence type="ECO:0000256" key="1">
    <source>
        <dbReference type="SAM" id="MobiDB-lite"/>
    </source>
</evidence>
<name>A0A6G0T6C9_APHGL</name>
<dbReference type="InterPro" id="IPR001849">
    <property type="entry name" value="PH_domain"/>
</dbReference>
<proteinExistence type="predicted"/>
<dbReference type="PANTHER" id="PTHR21538">
    <property type="entry name" value="ANILLIN/RHOTEKIN RTKN"/>
    <property type="match status" value="1"/>
</dbReference>
<dbReference type="OrthoDB" id="5817051at2759"/>
<feature type="compositionally biased region" description="Low complexity" evidence="1">
    <location>
        <begin position="479"/>
        <end position="511"/>
    </location>
</feature>
<dbReference type="Pfam" id="PF08174">
    <property type="entry name" value="Anillin"/>
    <property type="match status" value="1"/>
</dbReference>
<reference evidence="3 4" key="1">
    <citation type="submission" date="2019-08" db="EMBL/GenBank/DDBJ databases">
        <title>The genome of the soybean aphid Biotype 1, its phylome, world population structure and adaptation to the North American continent.</title>
        <authorList>
            <person name="Giordano R."/>
            <person name="Donthu R.K."/>
            <person name="Hernandez A.G."/>
            <person name="Wright C.L."/>
            <person name="Zimin A.V."/>
        </authorList>
    </citation>
    <scope>NUCLEOTIDE SEQUENCE [LARGE SCALE GENOMIC DNA]</scope>
    <source>
        <tissue evidence="3">Whole aphids</tissue>
    </source>
</reference>
<dbReference type="GO" id="GO:0005826">
    <property type="term" value="C:actomyosin contractile ring"/>
    <property type="evidence" value="ECO:0007669"/>
    <property type="project" value="TreeGrafter"/>
</dbReference>
<protein>
    <recommendedName>
        <fullName evidence="2">PH domain-containing protein</fullName>
    </recommendedName>
</protein>
<dbReference type="InterPro" id="IPR012966">
    <property type="entry name" value="AHD"/>
</dbReference>
<evidence type="ECO:0000313" key="4">
    <source>
        <dbReference type="Proteomes" id="UP000475862"/>
    </source>
</evidence>
<dbReference type="InterPro" id="IPR051364">
    <property type="entry name" value="Cytokinesis/Rho-signaling"/>
</dbReference>
<dbReference type="PROSITE" id="PS50003">
    <property type="entry name" value="PH_DOMAIN"/>
    <property type="match status" value="1"/>
</dbReference>
<feature type="compositionally biased region" description="Basic and acidic residues" evidence="1">
    <location>
        <begin position="456"/>
        <end position="465"/>
    </location>
</feature>
<dbReference type="Proteomes" id="UP000475862">
    <property type="component" value="Unassembled WGS sequence"/>
</dbReference>
<dbReference type="PANTHER" id="PTHR21538:SF24">
    <property type="entry name" value="PH DOMAIN-CONTAINING PROTEIN"/>
    <property type="match status" value="1"/>
</dbReference>
<evidence type="ECO:0000259" key="2">
    <source>
        <dbReference type="PROSITE" id="PS50003"/>
    </source>
</evidence>
<accession>A0A6G0T6C9</accession>
<feature type="domain" description="PH" evidence="2">
    <location>
        <begin position="317"/>
        <end position="412"/>
    </location>
</feature>
<dbReference type="GO" id="GO:0000915">
    <property type="term" value="P:actomyosin contractile ring assembly"/>
    <property type="evidence" value="ECO:0007669"/>
    <property type="project" value="TreeGrafter"/>
</dbReference>
<feature type="compositionally biased region" description="Basic residues" evidence="1">
    <location>
        <begin position="515"/>
        <end position="525"/>
    </location>
</feature>
<dbReference type="GO" id="GO:0031106">
    <property type="term" value="P:septin ring organization"/>
    <property type="evidence" value="ECO:0007669"/>
    <property type="project" value="TreeGrafter"/>
</dbReference>
<feature type="region of interest" description="Disordered" evidence="1">
    <location>
        <begin position="456"/>
        <end position="525"/>
    </location>
</feature>
<gene>
    <name evidence="3" type="ORF">AGLY_013234</name>
</gene>
<keyword evidence="4" id="KW-1185">Reference proteome</keyword>
<evidence type="ECO:0000313" key="3">
    <source>
        <dbReference type="EMBL" id="KAE9526586.1"/>
    </source>
</evidence>
<organism evidence="3 4">
    <name type="scientific">Aphis glycines</name>
    <name type="common">Soybean aphid</name>
    <dbReference type="NCBI Taxonomy" id="307491"/>
    <lineage>
        <taxon>Eukaryota</taxon>
        <taxon>Metazoa</taxon>
        <taxon>Ecdysozoa</taxon>
        <taxon>Arthropoda</taxon>
        <taxon>Hexapoda</taxon>
        <taxon>Insecta</taxon>
        <taxon>Pterygota</taxon>
        <taxon>Neoptera</taxon>
        <taxon>Paraneoptera</taxon>
        <taxon>Hemiptera</taxon>
        <taxon>Sternorrhyncha</taxon>
        <taxon>Aphidomorpha</taxon>
        <taxon>Aphidoidea</taxon>
        <taxon>Aphididae</taxon>
        <taxon>Aphidini</taxon>
        <taxon>Aphis</taxon>
        <taxon>Aphis</taxon>
    </lineage>
</organism>
<dbReference type="EMBL" id="VYZN01000054">
    <property type="protein sequence ID" value="KAE9526586.1"/>
    <property type="molecule type" value="Genomic_DNA"/>
</dbReference>